<accession>A0A8S3ZAF2</accession>
<dbReference type="GO" id="GO:0070382">
    <property type="term" value="C:exocytic vesicle"/>
    <property type="evidence" value="ECO:0007669"/>
    <property type="project" value="TreeGrafter"/>
</dbReference>
<dbReference type="GO" id="GO:0005544">
    <property type="term" value="F:calcium-dependent phospholipid binding"/>
    <property type="evidence" value="ECO:0007669"/>
    <property type="project" value="TreeGrafter"/>
</dbReference>
<dbReference type="GO" id="GO:0000149">
    <property type="term" value="F:SNARE binding"/>
    <property type="evidence" value="ECO:0007669"/>
    <property type="project" value="TreeGrafter"/>
</dbReference>
<dbReference type="GO" id="GO:0005886">
    <property type="term" value="C:plasma membrane"/>
    <property type="evidence" value="ECO:0007669"/>
    <property type="project" value="TreeGrafter"/>
</dbReference>
<dbReference type="EMBL" id="CAJHNH020001683">
    <property type="protein sequence ID" value="CAG5124051.1"/>
    <property type="molecule type" value="Genomic_DNA"/>
</dbReference>
<dbReference type="AlphaFoldDB" id="A0A8S3ZAF2"/>
<dbReference type="OrthoDB" id="10259057at2759"/>
<dbReference type="PANTHER" id="PTHR10024:SF377">
    <property type="entry name" value="SYNAPTOTAGMIN-15-LIKE ISOFORM X1"/>
    <property type="match status" value="1"/>
</dbReference>
<dbReference type="InterPro" id="IPR000008">
    <property type="entry name" value="C2_dom"/>
</dbReference>
<dbReference type="CDD" id="cd08390">
    <property type="entry name" value="C2A_Synaptotagmin-15-17"/>
    <property type="match status" value="1"/>
</dbReference>
<dbReference type="InterPro" id="IPR035892">
    <property type="entry name" value="C2_domain_sf"/>
</dbReference>
<proteinExistence type="predicted"/>
<dbReference type="Gene3D" id="2.60.40.150">
    <property type="entry name" value="C2 domain"/>
    <property type="match status" value="2"/>
</dbReference>
<dbReference type="GO" id="GO:0030276">
    <property type="term" value="F:clathrin binding"/>
    <property type="evidence" value="ECO:0007669"/>
    <property type="project" value="TreeGrafter"/>
</dbReference>
<name>A0A8S3ZAF2_9EUPU</name>
<dbReference type="GO" id="GO:0001786">
    <property type="term" value="F:phosphatidylserine binding"/>
    <property type="evidence" value="ECO:0007669"/>
    <property type="project" value="TreeGrafter"/>
</dbReference>
<keyword evidence="6" id="KW-1185">Reference proteome</keyword>
<sequence length="425" mass="47851">VTLGIVCGCAAAALLISIVVILWFRSRRRRQKLLNDLTCEFGSDESKSTKSAPASRNASPKFNKRMSCPDALAVSRGGRNILVRSLASHRVPDFTLPPERVQPCFNEKRGPTNISIPHSSSFGSLAPDLYHHQSYSEDDETALPETAHGRLWFSVVHDPSKDQLHVTLIKIKDLPGRVNNRYPRDPFVKIFLLPDDRTHRVSKVKKKSLSPVFNETHSFQVSAEDVKKRTLKFSVYDVDKRRVRHCLGHVKVTLKSLDLAKGEVMCSDLEPMVQPVASLGELQFSLAFIPSAEKIKVGIHRAKNLTFMEDYPDMGVYVRVQLHFGHRCHRIKRTIARQGEPDMTFNESVSFSVASKQMDSCSLVISLMLTSSHLYSAAEVEHGRVVVGSFMYSRGEELVHWQEMMSQPKVATTRWHCLTNVSSSP</sequence>
<keyword evidence="3" id="KW-0472">Membrane</keyword>
<evidence type="ECO:0000256" key="3">
    <source>
        <dbReference type="SAM" id="Phobius"/>
    </source>
</evidence>
<dbReference type="GO" id="GO:0005509">
    <property type="term" value="F:calcium ion binding"/>
    <property type="evidence" value="ECO:0007669"/>
    <property type="project" value="TreeGrafter"/>
</dbReference>
<keyword evidence="3" id="KW-0812">Transmembrane</keyword>
<feature type="domain" description="C2" evidence="4">
    <location>
        <begin position="147"/>
        <end position="267"/>
    </location>
</feature>
<evidence type="ECO:0000256" key="1">
    <source>
        <dbReference type="ARBA" id="ARBA00022737"/>
    </source>
</evidence>
<keyword evidence="3" id="KW-1133">Transmembrane helix</keyword>
<comment type="caution">
    <text evidence="5">The sequence shown here is derived from an EMBL/GenBank/DDBJ whole genome shotgun (WGS) entry which is preliminary data.</text>
</comment>
<dbReference type="Pfam" id="PF00168">
    <property type="entry name" value="C2"/>
    <property type="match status" value="2"/>
</dbReference>
<dbReference type="GO" id="GO:0017156">
    <property type="term" value="P:calcium-ion regulated exocytosis"/>
    <property type="evidence" value="ECO:0007669"/>
    <property type="project" value="TreeGrafter"/>
</dbReference>
<organism evidence="5 6">
    <name type="scientific">Candidula unifasciata</name>
    <dbReference type="NCBI Taxonomy" id="100452"/>
    <lineage>
        <taxon>Eukaryota</taxon>
        <taxon>Metazoa</taxon>
        <taxon>Spiralia</taxon>
        <taxon>Lophotrochozoa</taxon>
        <taxon>Mollusca</taxon>
        <taxon>Gastropoda</taxon>
        <taxon>Heterobranchia</taxon>
        <taxon>Euthyneura</taxon>
        <taxon>Panpulmonata</taxon>
        <taxon>Eupulmonata</taxon>
        <taxon>Stylommatophora</taxon>
        <taxon>Helicina</taxon>
        <taxon>Helicoidea</taxon>
        <taxon>Geomitridae</taxon>
        <taxon>Candidula</taxon>
    </lineage>
</organism>
<feature type="non-terminal residue" evidence="5">
    <location>
        <position position="425"/>
    </location>
</feature>
<dbReference type="PROSITE" id="PS50004">
    <property type="entry name" value="C2"/>
    <property type="match status" value="2"/>
</dbReference>
<evidence type="ECO:0000259" key="4">
    <source>
        <dbReference type="PROSITE" id="PS50004"/>
    </source>
</evidence>
<feature type="region of interest" description="Disordered" evidence="2">
    <location>
        <begin position="42"/>
        <end position="63"/>
    </location>
</feature>
<dbReference type="FunFam" id="2.60.40.150:FF:000237">
    <property type="entry name" value="Synaptotagmin 15"/>
    <property type="match status" value="1"/>
</dbReference>
<feature type="domain" description="C2" evidence="4">
    <location>
        <begin position="278"/>
        <end position="400"/>
    </location>
</feature>
<protein>
    <recommendedName>
        <fullName evidence="4">C2 domain-containing protein</fullName>
    </recommendedName>
</protein>
<dbReference type="PANTHER" id="PTHR10024">
    <property type="entry name" value="SYNAPTOTAGMIN"/>
    <property type="match status" value="1"/>
</dbReference>
<feature type="transmembrane region" description="Helical" evidence="3">
    <location>
        <begin position="5"/>
        <end position="24"/>
    </location>
</feature>
<dbReference type="SMART" id="SM00239">
    <property type="entry name" value="C2"/>
    <property type="match status" value="2"/>
</dbReference>
<keyword evidence="1" id="KW-0677">Repeat</keyword>
<evidence type="ECO:0000313" key="6">
    <source>
        <dbReference type="Proteomes" id="UP000678393"/>
    </source>
</evidence>
<dbReference type="SUPFAM" id="SSF49562">
    <property type="entry name" value="C2 domain (Calcium/lipid-binding domain, CaLB)"/>
    <property type="match status" value="2"/>
</dbReference>
<dbReference type="InterPro" id="IPR047897">
    <property type="entry name" value="Synaptotagmin-15/17_C2A"/>
</dbReference>
<feature type="compositionally biased region" description="Polar residues" evidence="2">
    <location>
        <begin position="49"/>
        <end position="60"/>
    </location>
</feature>
<reference evidence="5" key="1">
    <citation type="submission" date="2021-04" db="EMBL/GenBank/DDBJ databases">
        <authorList>
            <consortium name="Molecular Ecology Group"/>
        </authorList>
    </citation>
    <scope>NUCLEOTIDE SEQUENCE</scope>
</reference>
<evidence type="ECO:0000256" key="2">
    <source>
        <dbReference type="SAM" id="MobiDB-lite"/>
    </source>
</evidence>
<gene>
    <name evidence="5" type="ORF">CUNI_LOCUS9609</name>
</gene>
<dbReference type="Proteomes" id="UP000678393">
    <property type="component" value="Unassembled WGS sequence"/>
</dbReference>
<evidence type="ECO:0000313" key="5">
    <source>
        <dbReference type="EMBL" id="CAG5124051.1"/>
    </source>
</evidence>